<dbReference type="RefSeq" id="WP_106541014.1">
    <property type="nucleotide sequence ID" value="NZ_BLAU01000001.1"/>
</dbReference>
<dbReference type="EMBL" id="BLAU01000001">
    <property type="protein sequence ID" value="GET20590.1"/>
    <property type="molecule type" value="Genomic_DNA"/>
</dbReference>
<reference evidence="2 5" key="2">
    <citation type="submission" date="2019-10" db="EMBL/GenBank/DDBJ databases">
        <title>Prolixibacter strains distinguished by the presence of nitrate reductase genes were adept at nitrate-dependent anaerobic corrosion of metallic iron and carbon steel.</title>
        <authorList>
            <person name="Iino T."/>
            <person name="Shono N."/>
            <person name="Ito K."/>
            <person name="Nakamura R."/>
            <person name="Sueoka K."/>
            <person name="Harayama S."/>
            <person name="Ohkuma M."/>
        </authorList>
    </citation>
    <scope>NUCLEOTIDE SEQUENCE [LARGE SCALE GENOMIC DNA]</scope>
    <source>
        <strain evidence="2 5">MIC1-1</strain>
    </source>
</reference>
<dbReference type="EMBL" id="PYGC01000002">
    <property type="protein sequence ID" value="PSK84416.1"/>
    <property type="molecule type" value="Genomic_DNA"/>
</dbReference>
<dbReference type="Gene3D" id="1.50.10.20">
    <property type="match status" value="1"/>
</dbReference>
<reference evidence="3 4" key="1">
    <citation type="submission" date="2018-03" db="EMBL/GenBank/DDBJ databases">
        <title>Genomic Encyclopedia of Archaeal and Bacterial Type Strains, Phase II (KMG-II): from individual species to whole genera.</title>
        <authorList>
            <person name="Goeker M."/>
        </authorList>
    </citation>
    <scope>NUCLEOTIDE SEQUENCE [LARGE SCALE GENOMIC DNA]</scope>
    <source>
        <strain evidence="3 4">DSM 27267</strain>
    </source>
</reference>
<evidence type="ECO:0000313" key="3">
    <source>
        <dbReference type="EMBL" id="PSK84416.1"/>
    </source>
</evidence>
<dbReference type="InterPro" id="IPR036249">
    <property type="entry name" value="Thioredoxin-like_sf"/>
</dbReference>
<dbReference type="Pfam" id="PF03190">
    <property type="entry name" value="Thioredox_DsbH"/>
    <property type="match status" value="1"/>
</dbReference>
<evidence type="ECO:0000259" key="1">
    <source>
        <dbReference type="Pfam" id="PF03190"/>
    </source>
</evidence>
<dbReference type="Proteomes" id="UP000396862">
    <property type="component" value="Unassembled WGS sequence"/>
</dbReference>
<dbReference type="InterPro" id="IPR004879">
    <property type="entry name" value="Ssp411-like_TRX"/>
</dbReference>
<dbReference type="Proteomes" id="UP000240621">
    <property type="component" value="Unassembled WGS sequence"/>
</dbReference>
<protein>
    <submittedName>
        <fullName evidence="2">Thioredoxin</fullName>
    </submittedName>
</protein>
<evidence type="ECO:0000313" key="5">
    <source>
        <dbReference type="Proteomes" id="UP000396862"/>
    </source>
</evidence>
<dbReference type="SUPFAM" id="SSF48208">
    <property type="entry name" value="Six-hairpin glycosidases"/>
    <property type="match status" value="1"/>
</dbReference>
<gene>
    <name evidence="2" type="primary">yyaL</name>
    <name evidence="3" type="ORF">CLV93_102202</name>
    <name evidence="2" type="ORF">JCM18694_08360</name>
</gene>
<dbReference type="PANTHER" id="PTHR42899">
    <property type="entry name" value="SPERMATOGENESIS-ASSOCIATED PROTEIN 20"/>
    <property type="match status" value="1"/>
</dbReference>
<dbReference type="OrthoDB" id="9762614at2"/>
<dbReference type="Gene3D" id="3.40.30.10">
    <property type="entry name" value="Glutaredoxin"/>
    <property type="match status" value="1"/>
</dbReference>
<dbReference type="InterPro" id="IPR008928">
    <property type="entry name" value="6-hairpin_glycosidase_sf"/>
</dbReference>
<dbReference type="AlphaFoldDB" id="A0A2P8CHJ8"/>
<dbReference type="CDD" id="cd02955">
    <property type="entry name" value="SSP411"/>
    <property type="match status" value="1"/>
</dbReference>
<proteinExistence type="predicted"/>
<evidence type="ECO:0000313" key="4">
    <source>
        <dbReference type="Proteomes" id="UP000240621"/>
    </source>
</evidence>
<evidence type="ECO:0000313" key="2">
    <source>
        <dbReference type="EMBL" id="GET20590.1"/>
    </source>
</evidence>
<accession>A0A2P8CHJ8</accession>
<dbReference type="GO" id="GO:0005975">
    <property type="term" value="P:carbohydrate metabolic process"/>
    <property type="evidence" value="ECO:0007669"/>
    <property type="project" value="InterPro"/>
</dbReference>
<sequence>MKTDSSQPEFSNELINETSPYLLQHAHNPVDWYPWGGKALEKAKSENKLLLISIGYSACHWCHVMEHESFEDTEVAELMNRNYVCIKVDREERPDIDKIYMTAVQLLTRQGGWPLNCIALPDGRPIWGGTYFPKEQWTHYLNTIAGFYRDNRQKTVEYAEQLNQGIIQTSLASEPADKETFTKKEWSVVLKNVIDDIDHEYGGSKGAPKFPMPVNLSFQLQASHLLRNEEVLRQFENTLQKMAFGGIYDQVGGGFARYSVDEIWKVPHFEKMLYDNAQLIGVYAEAFQKTGKELYRQVVYESVEFISREMTSPEGAFYSALDADSEGEEGRFYIWSKEELKQIIGDDFMLFSDYYNVNKTGNWEDGNYILFRTESDELFTKEKNIELSVLQDKIKNWKSKLLEARSQRERPGLDDKTLTSWNALMISGLVKAYRAFGEKEFLKLALQNGEFLFTNQLSPEGNLLRNYKNGTSNIDGFLDDYAMLAEASISLFEVTGESIWLTRAEQLTQTGFAKFYNENDNLFYYSPGGEQAFVTNSYETYDNVIPAANSVMAHVLFRLGHLLENSDWIDTASRMALQHQKLFTKIPGAFANWGRLLLNLANPYYEIAISGPNALALSNEINLHYLPNAVICPGNERSELPLLKNRLEEDKTRIYVCVNQACQLPVEEVADALEMIK</sequence>
<name>A0A2P8CHJ8_9BACT</name>
<keyword evidence="5" id="KW-1185">Reference proteome</keyword>
<dbReference type="PANTHER" id="PTHR42899:SF1">
    <property type="entry name" value="SPERMATOGENESIS-ASSOCIATED PROTEIN 20"/>
    <property type="match status" value="1"/>
</dbReference>
<dbReference type="SUPFAM" id="SSF52833">
    <property type="entry name" value="Thioredoxin-like"/>
    <property type="match status" value="1"/>
</dbReference>
<organism evidence="3 4">
    <name type="scientific">Prolixibacter denitrificans</name>
    <dbReference type="NCBI Taxonomy" id="1541063"/>
    <lineage>
        <taxon>Bacteria</taxon>
        <taxon>Pseudomonadati</taxon>
        <taxon>Bacteroidota</taxon>
        <taxon>Bacteroidia</taxon>
        <taxon>Marinilabiliales</taxon>
        <taxon>Prolixibacteraceae</taxon>
        <taxon>Prolixibacter</taxon>
    </lineage>
</organism>
<dbReference type="InterPro" id="IPR024705">
    <property type="entry name" value="Ssp411"/>
</dbReference>
<feature type="domain" description="Spermatogenesis-associated protein 20-like TRX" evidence="1">
    <location>
        <begin position="12"/>
        <end position="164"/>
    </location>
</feature>
<dbReference type="PIRSF" id="PIRSF006402">
    <property type="entry name" value="UCP006402_thioredoxin"/>
    <property type="match status" value="1"/>
</dbReference>
<comment type="caution">
    <text evidence="3">The sequence shown here is derived from an EMBL/GenBank/DDBJ whole genome shotgun (WGS) entry which is preliminary data.</text>
</comment>